<dbReference type="PANTHER" id="PTHR33540:SF2">
    <property type="entry name" value="TRNA THREONYLCARBAMOYLADENOSINE BIOSYNTHESIS PROTEIN TSAE"/>
    <property type="match status" value="1"/>
</dbReference>
<comment type="subcellular location">
    <subcellularLocation>
        <location evidence="1">Cytoplasm</location>
    </subcellularLocation>
</comment>
<dbReference type="Gene3D" id="3.40.50.300">
    <property type="entry name" value="P-loop containing nucleotide triphosphate hydrolases"/>
    <property type="match status" value="1"/>
</dbReference>
<dbReference type="RefSeq" id="WP_085517948.1">
    <property type="nucleotide sequence ID" value="NZ_FXAW01000005.1"/>
</dbReference>
<gene>
    <name evidence="11" type="ORF">SAMN05661096_02790</name>
</gene>
<proteinExistence type="inferred from homology"/>
<evidence type="ECO:0000256" key="1">
    <source>
        <dbReference type="ARBA" id="ARBA00004496"/>
    </source>
</evidence>
<dbReference type="EMBL" id="FXAW01000005">
    <property type="protein sequence ID" value="SMG40684.1"/>
    <property type="molecule type" value="Genomic_DNA"/>
</dbReference>
<keyword evidence="5" id="KW-0819">tRNA processing</keyword>
<sequence length="149" mass="17352">MESEISESISFSEVDLRDLPLTVEDIYAFGKSYKIWLFKAEMGGGKTTFISHLCDYLKVDDHVSSPTFGLVNEYLSAKEGLLYHFDFYRIENEQEAFEIGVEDYFYSDKLCLIEWPELIPSLIPDRFLLIDIQLSDQQTKRNFKISKHG</sequence>
<evidence type="ECO:0000256" key="3">
    <source>
        <dbReference type="ARBA" id="ARBA00019010"/>
    </source>
</evidence>
<dbReference type="OrthoDB" id="9815896at2"/>
<name>A0A1X7KI23_9BACT</name>
<dbReference type="GO" id="GO:0002949">
    <property type="term" value="P:tRNA threonylcarbamoyladenosine modification"/>
    <property type="evidence" value="ECO:0007669"/>
    <property type="project" value="InterPro"/>
</dbReference>
<evidence type="ECO:0000256" key="2">
    <source>
        <dbReference type="ARBA" id="ARBA00007599"/>
    </source>
</evidence>
<dbReference type="Pfam" id="PF02367">
    <property type="entry name" value="TsaE"/>
    <property type="match status" value="1"/>
</dbReference>
<organism evidence="11 12">
    <name type="scientific">Marivirga sericea</name>
    <dbReference type="NCBI Taxonomy" id="1028"/>
    <lineage>
        <taxon>Bacteria</taxon>
        <taxon>Pseudomonadati</taxon>
        <taxon>Bacteroidota</taxon>
        <taxon>Cytophagia</taxon>
        <taxon>Cytophagales</taxon>
        <taxon>Marivirgaceae</taxon>
        <taxon>Marivirga</taxon>
    </lineage>
</organism>
<evidence type="ECO:0000256" key="6">
    <source>
        <dbReference type="ARBA" id="ARBA00022723"/>
    </source>
</evidence>
<protein>
    <recommendedName>
        <fullName evidence="3">tRNA threonylcarbamoyladenosine biosynthesis protein TsaE</fullName>
    </recommendedName>
    <alternativeName>
        <fullName evidence="10">t(6)A37 threonylcarbamoyladenosine biosynthesis protein TsaE</fullName>
    </alternativeName>
</protein>
<evidence type="ECO:0000256" key="9">
    <source>
        <dbReference type="ARBA" id="ARBA00022842"/>
    </source>
</evidence>
<dbReference type="GO" id="GO:0046872">
    <property type="term" value="F:metal ion binding"/>
    <property type="evidence" value="ECO:0007669"/>
    <property type="project" value="UniProtKB-KW"/>
</dbReference>
<dbReference type="SUPFAM" id="SSF52540">
    <property type="entry name" value="P-loop containing nucleoside triphosphate hydrolases"/>
    <property type="match status" value="1"/>
</dbReference>
<dbReference type="STRING" id="1028.SAMN05661096_02790"/>
<keyword evidence="6" id="KW-0479">Metal-binding</keyword>
<dbReference type="Proteomes" id="UP000193804">
    <property type="component" value="Unassembled WGS sequence"/>
</dbReference>
<dbReference type="AlphaFoldDB" id="A0A1X7KI23"/>
<evidence type="ECO:0000256" key="7">
    <source>
        <dbReference type="ARBA" id="ARBA00022741"/>
    </source>
</evidence>
<dbReference type="GO" id="GO:0005524">
    <property type="term" value="F:ATP binding"/>
    <property type="evidence" value="ECO:0007669"/>
    <property type="project" value="UniProtKB-KW"/>
</dbReference>
<comment type="similarity">
    <text evidence="2">Belongs to the TsaE family.</text>
</comment>
<evidence type="ECO:0000256" key="5">
    <source>
        <dbReference type="ARBA" id="ARBA00022694"/>
    </source>
</evidence>
<dbReference type="InterPro" id="IPR003442">
    <property type="entry name" value="T6A_TsaE"/>
</dbReference>
<keyword evidence="9" id="KW-0460">Magnesium</keyword>
<dbReference type="GO" id="GO:0005737">
    <property type="term" value="C:cytoplasm"/>
    <property type="evidence" value="ECO:0007669"/>
    <property type="project" value="UniProtKB-SubCell"/>
</dbReference>
<evidence type="ECO:0000256" key="10">
    <source>
        <dbReference type="ARBA" id="ARBA00032441"/>
    </source>
</evidence>
<reference evidence="12" key="1">
    <citation type="submission" date="2017-04" db="EMBL/GenBank/DDBJ databases">
        <authorList>
            <person name="Varghese N."/>
            <person name="Submissions S."/>
        </authorList>
    </citation>
    <scope>NUCLEOTIDE SEQUENCE [LARGE SCALE GENOMIC DNA]</scope>
    <source>
        <strain evidence="12">DSM 4125</strain>
    </source>
</reference>
<evidence type="ECO:0000256" key="4">
    <source>
        <dbReference type="ARBA" id="ARBA00022490"/>
    </source>
</evidence>
<accession>A0A1X7KI23</accession>
<evidence type="ECO:0000313" key="12">
    <source>
        <dbReference type="Proteomes" id="UP000193804"/>
    </source>
</evidence>
<keyword evidence="8" id="KW-0067">ATP-binding</keyword>
<keyword evidence="7" id="KW-0547">Nucleotide-binding</keyword>
<dbReference type="InterPro" id="IPR027417">
    <property type="entry name" value="P-loop_NTPase"/>
</dbReference>
<dbReference type="NCBIfam" id="TIGR00150">
    <property type="entry name" value="T6A_YjeE"/>
    <property type="match status" value="1"/>
</dbReference>
<evidence type="ECO:0000313" key="11">
    <source>
        <dbReference type="EMBL" id="SMG40684.1"/>
    </source>
</evidence>
<dbReference type="PANTHER" id="PTHR33540">
    <property type="entry name" value="TRNA THREONYLCARBAMOYLADENOSINE BIOSYNTHESIS PROTEIN TSAE"/>
    <property type="match status" value="1"/>
</dbReference>
<evidence type="ECO:0000256" key="8">
    <source>
        <dbReference type="ARBA" id="ARBA00022840"/>
    </source>
</evidence>
<keyword evidence="12" id="KW-1185">Reference proteome</keyword>
<keyword evidence="4" id="KW-0963">Cytoplasm</keyword>